<keyword evidence="2" id="KW-1185">Reference proteome</keyword>
<sequence length="139" mass="15353">MMNIAIAVGVLLFAAAGYLAYRNSRLISMQQESGQKYALPAWYTVCMGSELPEAEEDAIPLWAMEYETADGVYKAGLCRVAGDTAGDLKLEQAEQMLSAHVKTARTGGTYISHRTFEDRLQDEQERNMAKRLSQAAARV</sequence>
<dbReference type="RefSeq" id="WP_138226226.1">
    <property type="nucleotide sequence ID" value="NZ_CP040396.1"/>
</dbReference>
<proteinExistence type="predicted"/>
<gene>
    <name evidence="1" type="ORF">E6C60_2622</name>
</gene>
<evidence type="ECO:0000313" key="1">
    <source>
        <dbReference type="EMBL" id="QCT03334.1"/>
    </source>
</evidence>
<accession>A0A4V1G437</accession>
<dbReference type="OrthoDB" id="2654175at2"/>
<protein>
    <submittedName>
        <fullName evidence="1">Uncharacterized protein</fullName>
    </submittedName>
</protein>
<dbReference type="KEGG" id="palo:E6C60_2622"/>
<dbReference type="AlphaFoldDB" id="A0A4V1G437"/>
<dbReference type="EMBL" id="CP040396">
    <property type="protein sequence ID" value="QCT03334.1"/>
    <property type="molecule type" value="Genomic_DNA"/>
</dbReference>
<evidence type="ECO:0000313" key="2">
    <source>
        <dbReference type="Proteomes" id="UP000300879"/>
    </source>
</evidence>
<name>A0A4V1G437_9BACL</name>
<reference evidence="1 2" key="1">
    <citation type="submission" date="2019-05" db="EMBL/GenBank/DDBJ databases">
        <authorList>
            <person name="Chen C."/>
        </authorList>
    </citation>
    <scope>NUCLEOTIDE SEQUENCE [LARGE SCALE GENOMIC DNA]</scope>
    <source>
        <strain evidence="1 2">HB172198</strain>
    </source>
</reference>
<dbReference type="Proteomes" id="UP000300879">
    <property type="component" value="Chromosome"/>
</dbReference>
<organism evidence="1 2">
    <name type="scientific">Paenibacillus algicola</name>
    <dbReference type="NCBI Taxonomy" id="2565926"/>
    <lineage>
        <taxon>Bacteria</taxon>
        <taxon>Bacillati</taxon>
        <taxon>Bacillota</taxon>
        <taxon>Bacilli</taxon>
        <taxon>Bacillales</taxon>
        <taxon>Paenibacillaceae</taxon>
        <taxon>Paenibacillus</taxon>
    </lineage>
</organism>